<dbReference type="Gene3D" id="2.60.120.1540">
    <property type="match status" value="1"/>
</dbReference>
<dbReference type="InterPro" id="IPR001134">
    <property type="entry name" value="Netrin_domain"/>
</dbReference>
<dbReference type="InterPro" id="IPR036595">
    <property type="entry name" value="A-macroglobulin_rcpt-bd_sf"/>
</dbReference>
<comment type="subcellular location">
    <subcellularLocation>
        <location evidence="1">Secreted</location>
    </subcellularLocation>
</comment>
<evidence type="ECO:0000256" key="9">
    <source>
        <dbReference type="ARBA" id="ARBA00023180"/>
    </source>
</evidence>
<dbReference type="PANTHER" id="PTHR11412">
    <property type="entry name" value="MACROGLOBULIN / COMPLEMENT"/>
    <property type="match status" value="1"/>
</dbReference>
<dbReference type="Pfam" id="PF01821">
    <property type="entry name" value="ANATO"/>
    <property type="match status" value="1"/>
</dbReference>
<dbReference type="CDD" id="cd00017">
    <property type="entry name" value="ANATO"/>
    <property type="match status" value="1"/>
</dbReference>
<dbReference type="Pfam" id="PF17789">
    <property type="entry name" value="MG4"/>
    <property type="match status" value="1"/>
</dbReference>
<dbReference type="Gene3D" id="2.60.40.1940">
    <property type="match status" value="1"/>
</dbReference>
<evidence type="ECO:0000256" key="4">
    <source>
        <dbReference type="ARBA" id="ARBA00022690"/>
    </source>
</evidence>
<dbReference type="Pfam" id="PF17790">
    <property type="entry name" value="MG1"/>
    <property type="match status" value="1"/>
</dbReference>
<dbReference type="InterPro" id="IPR048848">
    <property type="entry name" value="C3_CUB2"/>
</dbReference>
<dbReference type="FunFam" id="2.40.50.120:FF:000013">
    <property type="entry name" value="Complement C3"/>
    <property type="match status" value="1"/>
</dbReference>
<evidence type="ECO:0000256" key="2">
    <source>
        <dbReference type="ARBA" id="ARBA00010952"/>
    </source>
</evidence>
<feature type="domain" description="Anaphylatoxin-like" evidence="11">
    <location>
        <begin position="678"/>
        <end position="713"/>
    </location>
</feature>
<protein>
    <submittedName>
        <fullName evidence="13">Uncharacterized protein</fullName>
    </submittedName>
</protein>
<dbReference type="EMBL" id="JAINUF010000004">
    <property type="protein sequence ID" value="KAJ8362947.1"/>
    <property type="molecule type" value="Genomic_DNA"/>
</dbReference>
<evidence type="ECO:0000259" key="11">
    <source>
        <dbReference type="PROSITE" id="PS01178"/>
    </source>
</evidence>
<dbReference type="Gene3D" id="2.60.40.690">
    <property type="entry name" value="Alpha-macroglobulin, receptor-binding domain"/>
    <property type="match status" value="1"/>
</dbReference>
<dbReference type="InterPro" id="IPR041425">
    <property type="entry name" value="C3/4/5_MG1"/>
</dbReference>
<dbReference type="InterPro" id="IPR001599">
    <property type="entry name" value="Macroglobln_a2"/>
</dbReference>
<dbReference type="Pfam" id="PF21308">
    <property type="entry name" value="C3_CUB2"/>
    <property type="match status" value="1"/>
</dbReference>
<name>A0A9Q1FN30_SYNKA</name>
<reference evidence="13" key="1">
    <citation type="journal article" date="2023" name="Science">
        <title>Genome structures resolve the early diversification of teleost fishes.</title>
        <authorList>
            <person name="Parey E."/>
            <person name="Louis A."/>
            <person name="Montfort J."/>
            <person name="Bouchez O."/>
            <person name="Roques C."/>
            <person name="Iampietro C."/>
            <person name="Lluch J."/>
            <person name="Castinel A."/>
            <person name="Donnadieu C."/>
            <person name="Desvignes T."/>
            <person name="Floi Bucao C."/>
            <person name="Jouanno E."/>
            <person name="Wen M."/>
            <person name="Mejri S."/>
            <person name="Dirks R."/>
            <person name="Jansen H."/>
            <person name="Henkel C."/>
            <person name="Chen W.J."/>
            <person name="Zahm M."/>
            <person name="Cabau C."/>
            <person name="Klopp C."/>
            <person name="Thompson A.W."/>
            <person name="Robinson-Rechavi M."/>
            <person name="Braasch I."/>
            <person name="Lecointre G."/>
            <person name="Bobe J."/>
            <person name="Postlethwait J.H."/>
            <person name="Berthelot C."/>
            <person name="Roest Crollius H."/>
            <person name="Guiguen Y."/>
        </authorList>
    </citation>
    <scope>NUCLEOTIDE SEQUENCE</scope>
    <source>
        <strain evidence="13">WJC10195</strain>
    </source>
</reference>
<evidence type="ECO:0000256" key="10">
    <source>
        <dbReference type="SAM" id="SignalP"/>
    </source>
</evidence>
<dbReference type="InterPro" id="IPR011625">
    <property type="entry name" value="A2M_N_BRD"/>
</dbReference>
<keyword evidence="9" id="KW-0325">Glycoprotein</keyword>
<dbReference type="SMART" id="SM01359">
    <property type="entry name" value="A2M_N_2"/>
    <property type="match status" value="1"/>
</dbReference>
<dbReference type="Gene3D" id="1.50.10.20">
    <property type="match status" value="1"/>
</dbReference>
<dbReference type="Gene3D" id="2.60.40.1930">
    <property type="match status" value="3"/>
</dbReference>
<dbReference type="SUPFAM" id="SSF47686">
    <property type="entry name" value="Anaphylotoxins (complement system)"/>
    <property type="match status" value="1"/>
</dbReference>
<dbReference type="SMART" id="SM01361">
    <property type="entry name" value="A2M_recep"/>
    <property type="match status" value="1"/>
</dbReference>
<sequence>MRVHVVWLAALALSLPAVSQCDPLFVLTAPNVLQGGSRENVFVEAQEYNGKDLDVEIMVKDFPAKIRLIFSKTVTLSTANNFQTLQDILIPESYVIDKKSQQYVYLQAKFPDRELEKVVLVSFQTGYLFVQTDKPIYTPEDTVLYRIFALNPGLEPITNGISVEIMNPEGTTVEDNFLFPNRGVISSTYKLPEIVRVGTWKVVCGFGKTKANLFTTEFEVKEYVLPSFEVKLTPGKSFFHVNDAELTVEITAKYLYGKDVSGKAFVIFGVLTKDGEKKSIPASLQIENVVSGKGVAKLTKEQILTIFPDIRKLIKSSLYVSVSVLTNTGSEMVEAKRGGIQIVTSPYTIHFKKTPTYFKPGVPFHVVVYVTNPDDTPARSIVVEETTHKALATTQENGVAKLKINTNPGISTLPITVTTKVPTLRQDQQAVRSMTALPYRTPSKNYLHISIQSAEIKTGQDLDVSLYLLNSPGSEEQIRHITYLVMSKGRLIRAEKIQRQKGQSLIAFTLPVTKHMVPFFRFVAYYHVGTEVVSDSVWVDVKGTCMGTLKVTAEPGTHYQPRVPFSLTITGDPGAKVGLVAVDKAVYVLNSKNRLTQPKIWDIIEKRDIGCTTGSGADSMAVFYDAGLMFVSSAGETVARADPNCPVRPMSRRRRSLTLTELKHSLVSKYTDDLEKQCCMDGLVDNLLGYTCKRRSQFISDGDKCVKAFVHCCSVVENKTEEAKMEDLILARSEEDDDHFEFSGIMSRTQFPESWLWEDKELPPCPESQPNCKSTTTKIQRYMQDSITTWEVTAISVSETHGICVADPFAMTVMKSFFIDLKLPYAAVRNEQLEIKAVLYNYIDSEIKVRVQLLETEDVCSAASKKSKYTLGEVAMDPMSSRAVPFVIIPMAVDKHTIEVKAYVVGLDFRDGIKKDLHVVAEGKKTELKVFDVVLNPAAYGGVQTYTVHPADLRSRVPGSTPQTHISVTGEILSKTIEAAISGKPMGSLIEQPTGCGEQNMIGITGPVIATLYLDKTQQWKKVGLDRRAEAIKHIRTGYNQQLSFRHKDGSYAIFSYEKPTTWLTAYVAKVFALAYNLISIQDDNICGGIKWLILNTHLPDGIFKEFGKVYQSEMTGGVNDKDPTVALTAFVLVAMRESYHICNGRVSSLQDTMKTTRRFLTENIRKLTSPYAVALTSYALANEGEHDVDFLNTFSSGNTYWHVPNNHFFTLEATGYALMALVKAKKFDQAGRVVKWLAEQRFYGGGYGSTQATIIVFQAIALYMTELPEKSPTDLSVSLSMSARQQSIKWTYNKDTTHATRSTKFRHDQNMTFTAMGTGQGTLSVVTMYNALPEPDKADCKNFELEVKIEKQKKKASDSALETYLLTIDMTYQSSIRDSTMSILDITMLTGFNADTTDLAKLTSGKDQYVKKIEMNNKQLSEKGSLILYLDKVSHKVSDRVAFRIHMYNRVGLLQPAAVTLYEYNSMESRCMKFYHPEKKDGALNRICHEDVCRCAEENCSYQKKREDELLDRLSIACSAGMDYVYKVKVLEADLSYTTDRFTILVEDVIKEGTDSEVKGKQRLFLAHPYCRGAIDLLKGKSYLIMGHYSSIVIDRKIYMLDGGTWIEYWPTEGECQESANREKCLSVIADTTDLSLFGCPT</sequence>
<evidence type="ECO:0000313" key="14">
    <source>
        <dbReference type="Proteomes" id="UP001152622"/>
    </source>
</evidence>
<dbReference type="FunFam" id="2.60.40.10:FF:000155">
    <property type="entry name" value="complement C3 isoform X1"/>
    <property type="match status" value="1"/>
</dbReference>
<dbReference type="InterPro" id="IPR008930">
    <property type="entry name" value="Terpenoid_cyclase/PrenylTrfase"/>
</dbReference>
<dbReference type="Pfam" id="PF00207">
    <property type="entry name" value="A2M"/>
    <property type="match status" value="1"/>
</dbReference>
<evidence type="ECO:0000256" key="3">
    <source>
        <dbReference type="ARBA" id="ARBA00022525"/>
    </source>
</evidence>
<dbReference type="SMART" id="SM00104">
    <property type="entry name" value="ANATO"/>
    <property type="match status" value="1"/>
</dbReference>
<dbReference type="InterPro" id="IPR019742">
    <property type="entry name" value="MacrogloblnA2_CS"/>
</dbReference>
<dbReference type="Pfam" id="PF07703">
    <property type="entry name" value="A2M_BRD"/>
    <property type="match status" value="1"/>
</dbReference>
<dbReference type="InterPro" id="IPR000020">
    <property type="entry name" value="Anaphylatoxin/fibulin"/>
</dbReference>
<dbReference type="Gene3D" id="2.40.50.120">
    <property type="match status" value="1"/>
</dbReference>
<dbReference type="Pfam" id="PF07677">
    <property type="entry name" value="A2M_recep"/>
    <property type="match status" value="1"/>
</dbReference>
<organism evidence="13 14">
    <name type="scientific">Synaphobranchus kaupii</name>
    <name type="common">Kaup's arrowtooth eel</name>
    <dbReference type="NCBI Taxonomy" id="118154"/>
    <lineage>
        <taxon>Eukaryota</taxon>
        <taxon>Metazoa</taxon>
        <taxon>Chordata</taxon>
        <taxon>Craniata</taxon>
        <taxon>Vertebrata</taxon>
        <taxon>Euteleostomi</taxon>
        <taxon>Actinopterygii</taxon>
        <taxon>Neopterygii</taxon>
        <taxon>Teleostei</taxon>
        <taxon>Anguilliformes</taxon>
        <taxon>Synaphobranchidae</taxon>
        <taxon>Synaphobranchus</taxon>
    </lineage>
</organism>
<keyword evidence="7" id="KW-0882">Thioester bond</keyword>
<gene>
    <name evidence="13" type="ORF">SKAU_G00117780</name>
</gene>
<dbReference type="FunFam" id="2.60.40.1940:FF:000001">
    <property type="entry name" value="Complement component C3"/>
    <property type="match status" value="1"/>
</dbReference>
<dbReference type="InterPro" id="IPR011626">
    <property type="entry name" value="Alpha-macroglobulin_TED"/>
</dbReference>
<evidence type="ECO:0000256" key="7">
    <source>
        <dbReference type="ARBA" id="ARBA00022966"/>
    </source>
</evidence>
<keyword evidence="6" id="KW-0722">Serine protease inhibitor</keyword>
<feature type="signal peptide" evidence="10">
    <location>
        <begin position="1"/>
        <end position="21"/>
    </location>
</feature>
<dbReference type="SMART" id="SM00643">
    <property type="entry name" value="C345C"/>
    <property type="match status" value="1"/>
</dbReference>
<dbReference type="Pfam" id="PF07678">
    <property type="entry name" value="TED_complement"/>
    <property type="match status" value="1"/>
</dbReference>
<dbReference type="Pfam" id="PF17791">
    <property type="entry name" value="MG3"/>
    <property type="match status" value="1"/>
</dbReference>
<keyword evidence="8" id="KW-1015">Disulfide bond</keyword>
<dbReference type="FunFam" id="2.20.130.20:FF:000001">
    <property type="entry name" value="Complement C3"/>
    <property type="match status" value="1"/>
</dbReference>
<dbReference type="InterPro" id="IPR050473">
    <property type="entry name" value="A2M/Complement_sys"/>
</dbReference>
<dbReference type="InterPro" id="IPR008993">
    <property type="entry name" value="TIMP-like_OB-fold"/>
</dbReference>
<dbReference type="PROSITE" id="PS01178">
    <property type="entry name" value="ANAPHYLATOXIN_2"/>
    <property type="match status" value="1"/>
</dbReference>
<dbReference type="SUPFAM" id="SSF48239">
    <property type="entry name" value="Terpenoid cyclases/Protein prenyltransferases"/>
    <property type="match status" value="1"/>
</dbReference>
<dbReference type="Pfam" id="PF01835">
    <property type="entry name" value="MG2"/>
    <property type="match status" value="1"/>
</dbReference>
<dbReference type="PROSITE" id="PS50189">
    <property type="entry name" value="NTR"/>
    <property type="match status" value="1"/>
</dbReference>
<dbReference type="SUPFAM" id="SSF50242">
    <property type="entry name" value="TIMP-like"/>
    <property type="match status" value="1"/>
</dbReference>
<dbReference type="InterPro" id="IPR002890">
    <property type="entry name" value="MG2"/>
</dbReference>
<dbReference type="Pfam" id="PF01759">
    <property type="entry name" value="NTR"/>
    <property type="match status" value="1"/>
</dbReference>
<dbReference type="InterPro" id="IPR018933">
    <property type="entry name" value="Netrin_module_non-TIMP"/>
</dbReference>
<dbReference type="InterPro" id="IPR047565">
    <property type="entry name" value="Alpha-macroglob_thiol-ester_cl"/>
</dbReference>
<evidence type="ECO:0000256" key="6">
    <source>
        <dbReference type="ARBA" id="ARBA00022900"/>
    </source>
</evidence>
<keyword evidence="5 10" id="KW-0732">Signal</keyword>
<dbReference type="SUPFAM" id="SSF49410">
    <property type="entry name" value="Alpha-macroglobulin receptor domain"/>
    <property type="match status" value="1"/>
</dbReference>
<dbReference type="InterPro" id="IPR009048">
    <property type="entry name" value="A-macroglobulin_rcpt-bd"/>
</dbReference>
<dbReference type="SMART" id="SM01360">
    <property type="entry name" value="A2M"/>
    <property type="match status" value="1"/>
</dbReference>
<evidence type="ECO:0000313" key="13">
    <source>
        <dbReference type="EMBL" id="KAJ8362947.1"/>
    </source>
</evidence>
<dbReference type="InterPro" id="IPR041555">
    <property type="entry name" value="MG3"/>
</dbReference>
<dbReference type="CDD" id="cd02896">
    <property type="entry name" value="complement_C3_C4_C5"/>
    <property type="match status" value="1"/>
</dbReference>
<dbReference type="PANTHER" id="PTHR11412:SF81">
    <property type="entry name" value="COMPLEMENT C3"/>
    <property type="match status" value="1"/>
</dbReference>
<evidence type="ECO:0000256" key="8">
    <source>
        <dbReference type="ARBA" id="ARBA00023157"/>
    </source>
</evidence>
<feature type="chain" id="PRO_5040510918" evidence="10">
    <location>
        <begin position="22"/>
        <end position="1643"/>
    </location>
</feature>
<dbReference type="InterPro" id="IPR040839">
    <property type="entry name" value="MG4"/>
</dbReference>
<keyword evidence="3" id="KW-0964">Secreted</keyword>
<keyword evidence="14" id="KW-1185">Reference proteome</keyword>
<comment type="similarity">
    <text evidence="2">Belongs to the protease inhibitor I39 (alpha-2-macroglobulin) family.</text>
</comment>
<evidence type="ECO:0000256" key="1">
    <source>
        <dbReference type="ARBA" id="ARBA00004613"/>
    </source>
</evidence>
<dbReference type="InterPro" id="IPR018081">
    <property type="entry name" value="Anaphylatoxin_comp_syst"/>
</dbReference>
<dbReference type="SMART" id="SM01419">
    <property type="entry name" value="Thiol-ester_cl"/>
    <property type="match status" value="1"/>
</dbReference>
<dbReference type="FunFam" id="2.60.40.1930:FF:000001">
    <property type="entry name" value="CD109 isoform 3"/>
    <property type="match status" value="1"/>
</dbReference>
<comment type="caution">
    <text evidence="13">The sequence shown here is derived from an EMBL/GenBank/DDBJ whole genome shotgun (WGS) entry which is preliminary data.</text>
</comment>
<dbReference type="Gene3D" id="6.20.50.160">
    <property type="match status" value="1"/>
</dbReference>
<dbReference type="Gene3D" id="2.60.40.10">
    <property type="entry name" value="Immunoglobulins"/>
    <property type="match status" value="2"/>
</dbReference>
<dbReference type="Gene3D" id="1.20.91.20">
    <property type="entry name" value="Anaphylotoxins (complement system)"/>
    <property type="match status" value="1"/>
</dbReference>
<dbReference type="GO" id="GO:0005615">
    <property type="term" value="C:extracellular space"/>
    <property type="evidence" value="ECO:0007669"/>
    <property type="project" value="InterPro"/>
</dbReference>
<dbReference type="GO" id="GO:0004867">
    <property type="term" value="F:serine-type endopeptidase inhibitor activity"/>
    <property type="evidence" value="ECO:0007669"/>
    <property type="project" value="UniProtKB-KW"/>
</dbReference>
<dbReference type="InterPro" id="IPR013783">
    <property type="entry name" value="Ig-like_fold"/>
</dbReference>
<proteinExistence type="inferred from homology"/>
<dbReference type="Proteomes" id="UP001152622">
    <property type="component" value="Chromosome 4"/>
</dbReference>
<evidence type="ECO:0000256" key="5">
    <source>
        <dbReference type="ARBA" id="ARBA00022729"/>
    </source>
</evidence>
<evidence type="ECO:0000259" key="12">
    <source>
        <dbReference type="PROSITE" id="PS50189"/>
    </source>
</evidence>
<dbReference type="PROSITE" id="PS00477">
    <property type="entry name" value="ALPHA_2_MACROGLOBULIN"/>
    <property type="match status" value="1"/>
</dbReference>
<keyword evidence="4" id="KW-0646">Protease inhibitor</keyword>
<dbReference type="Gene3D" id="2.20.130.20">
    <property type="match status" value="1"/>
</dbReference>
<accession>A0A9Q1FN30</accession>
<dbReference type="OrthoDB" id="6359008at2759"/>
<feature type="domain" description="NTR" evidence="12">
    <location>
        <begin position="1501"/>
        <end position="1626"/>
    </location>
</feature>